<dbReference type="Pfam" id="PF13404">
    <property type="entry name" value="HTH_AsnC-type"/>
    <property type="match status" value="1"/>
</dbReference>
<dbReference type="PRINTS" id="PR00033">
    <property type="entry name" value="HTHASNC"/>
</dbReference>
<dbReference type="EMBL" id="JBHLWH010000005">
    <property type="protein sequence ID" value="MFC0247047.1"/>
    <property type="molecule type" value="Genomic_DNA"/>
</dbReference>
<name>A0ABV6F0K9_9MICC</name>
<protein>
    <submittedName>
        <fullName evidence="5">Lrp/AsnC family transcriptional regulator</fullName>
    </submittedName>
</protein>
<accession>A0ABV6F0K9</accession>
<keyword evidence="2" id="KW-0238">DNA-binding</keyword>
<evidence type="ECO:0000256" key="1">
    <source>
        <dbReference type="ARBA" id="ARBA00023015"/>
    </source>
</evidence>
<dbReference type="SMART" id="SM00344">
    <property type="entry name" value="HTH_ASNC"/>
    <property type="match status" value="1"/>
</dbReference>
<evidence type="ECO:0000256" key="3">
    <source>
        <dbReference type="ARBA" id="ARBA00023163"/>
    </source>
</evidence>
<dbReference type="Gene3D" id="3.30.70.920">
    <property type="match status" value="1"/>
</dbReference>
<feature type="domain" description="HTH asnC-type" evidence="4">
    <location>
        <begin position="8"/>
        <end position="46"/>
    </location>
</feature>
<dbReference type="InterPro" id="IPR000485">
    <property type="entry name" value="AsnC-type_HTH_dom"/>
</dbReference>
<keyword evidence="3" id="KW-0804">Transcription</keyword>
<evidence type="ECO:0000313" key="5">
    <source>
        <dbReference type="EMBL" id="MFC0247047.1"/>
    </source>
</evidence>
<reference evidence="5 6" key="1">
    <citation type="submission" date="2024-09" db="EMBL/GenBank/DDBJ databases">
        <authorList>
            <person name="Sun Q."/>
            <person name="Mori K."/>
        </authorList>
    </citation>
    <scope>NUCLEOTIDE SEQUENCE [LARGE SCALE GENOMIC DNA]</scope>
    <source>
        <strain evidence="5 6">CCM 7609</strain>
    </source>
</reference>
<dbReference type="InterPro" id="IPR019888">
    <property type="entry name" value="Tscrpt_reg_AsnC-like"/>
</dbReference>
<dbReference type="InterPro" id="IPR036388">
    <property type="entry name" value="WH-like_DNA-bd_sf"/>
</dbReference>
<proteinExistence type="predicted"/>
<organism evidence="5 6">
    <name type="scientific">Citricoccus parietis</name>
    <dbReference type="NCBI Taxonomy" id="592307"/>
    <lineage>
        <taxon>Bacteria</taxon>
        <taxon>Bacillati</taxon>
        <taxon>Actinomycetota</taxon>
        <taxon>Actinomycetes</taxon>
        <taxon>Micrococcales</taxon>
        <taxon>Micrococcaceae</taxon>
        <taxon>Citricoccus</taxon>
    </lineage>
</organism>
<dbReference type="RefSeq" id="WP_378039793.1">
    <property type="nucleotide sequence ID" value="NZ_JBHLWH010000005.1"/>
</dbReference>
<gene>
    <name evidence="5" type="ORF">ACFFIO_00850</name>
</gene>
<evidence type="ECO:0000256" key="2">
    <source>
        <dbReference type="ARBA" id="ARBA00023125"/>
    </source>
</evidence>
<sequence>MQEMHLHEMDRRLIHALQVSPRAPWTDLAPVVGLNETTLARRWKALTESGLALTHGYAVGTPQHGSAIVEVDIEPGYVKQAVGRLSPIPAATTIDIVASGLSLVVTVGAATERELTEFLLEDLPSIPHVRQIRTQILTGVLRVADEWTIRELDESEVQSIPRAAGPRARAPRTVPAELEAVIVEVLGRDGRTSAAELARIARVPPQRVQDALAVLLHSGRFHLRTDLVNTLSGWPVHVWYFMDVEAVSLQDFARMVGGLPEIRFAATSGGSENLVVDVWLKNLAAIHQLEVAMQNALKRGVRLRRGVVLRTPKRLGHMMDRHGRWTGETVTRVAEAELRDRA</sequence>
<keyword evidence="1" id="KW-0805">Transcription regulation</keyword>
<evidence type="ECO:0000259" key="4">
    <source>
        <dbReference type="Pfam" id="PF13404"/>
    </source>
</evidence>
<dbReference type="InterPro" id="IPR036390">
    <property type="entry name" value="WH_DNA-bd_sf"/>
</dbReference>
<dbReference type="InterPro" id="IPR011008">
    <property type="entry name" value="Dimeric_a/b-barrel"/>
</dbReference>
<dbReference type="Gene3D" id="1.10.10.10">
    <property type="entry name" value="Winged helix-like DNA-binding domain superfamily/Winged helix DNA-binding domain"/>
    <property type="match status" value="1"/>
</dbReference>
<evidence type="ECO:0000313" key="6">
    <source>
        <dbReference type="Proteomes" id="UP001589766"/>
    </source>
</evidence>
<dbReference type="SUPFAM" id="SSF54909">
    <property type="entry name" value="Dimeric alpha+beta barrel"/>
    <property type="match status" value="1"/>
</dbReference>
<dbReference type="PANTHER" id="PTHR30154:SF34">
    <property type="entry name" value="TRANSCRIPTIONAL REGULATOR AZLB"/>
    <property type="match status" value="1"/>
</dbReference>
<dbReference type="SUPFAM" id="SSF46785">
    <property type="entry name" value="Winged helix' DNA-binding domain"/>
    <property type="match status" value="1"/>
</dbReference>
<dbReference type="Proteomes" id="UP001589766">
    <property type="component" value="Unassembled WGS sequence"/>
</dbReference>
<comment type="caution">
    <text evidence="5">The sequence shown here is derived from an EMBL/GenBank/DDBJ whole genome shotgun (WGS) entry which is preliminary data.</text>
</comment>
<dbReference type="PANTHER" id="PTHR30154">
    <property type="entry name" value="LEUCINE-RESPONSIVE REGULATORY PROTEIN"/>
    <property type="match status" value="1"/>
</dbReference>
<keyword evidence="6" id="KW-1185">Reference proteome</keyword>